<accession>A0A1G7IF25</accession>
<organism evidence="1 2">
    <name type="scientific">Mucilaginibacter pineti</name>
    <dbReference type="NCBI Taxonomy" id="1391627"/>
    <lineage>
        <taxon>Bacteria</taxon>
        <taxon>Pseudomonadati</taxon>
        <taxon>Bacteroidota</taxon>
        <taxon>Sphingobacteriia</taxon>
        <taxon>Sphingobacteriales</taxon>
        <taxon>Sphingobacteriaceae</taxon>
        <taxon>Mucilaginibacter</taxon>
    </lineage>
</organism>
<dbReference type="AlphaFoldDB" id="A0A1G7IF25"/>
<keyword evidence="2" id="KW-1185">Reference proteome</keyword>
<dbReference type="OrthoDB" id="714152at2"/>
<dbReference type="RefSeq" id="WP_091153048.1">
    <property type="nucleotide sequence ID" value="NZ_FNAI01000013.1"/>
</dbReference>
<evidence type="ECO:0000313" key="1">
    <source>
        <dbReference type="EMBL" id="SDF11188.1"/>
    </source>
</evidence>
<protein>
    <submittedName>
        <fullName evidence="1">Uncharacterized protein</fullName>
    </submittedName>
</protein>
<dbReference type="STRING" id="1391627.SAMN05216464_1132"/>
<reference evidence="1 2" key="1">
    <citation type="submission" date="2016-10" db="EMBL/GenBank/DDBJ databases">
        <authorList>
            <person name="de Groot N.N."/>
        </authorList>
    </citation>
    <scope>NUCLEOTIDE SEQUENCE [LARGE SCALE GENOMIC DNA]</scope>
    <source>
        <strain evidence="1 2">47C3B</strain>
    </source>
</reference>
<sequence length="60" mass="6457">MKKKPTGRDDDPATESLASKLQLLAEGGEIELTATEAAVYGADYADQWEADQPGKEDHHG</sequence>
<dbReference type="EMBL" id="FNAI01000013">
    <property type="protein sequence ID" value="SDF11188.1"/>
    <property type="molecule type" value="Genomic_DNA"/>
</dbReference>
<proteinExistence type="predicted"/>
<evidence type="ECO:0000313" key="2">
    <source>
        <dbReference type="Proteomes" id="UP000199072"/>
    </source>
</evidence>
<dbReference type="Proteomes" id="UP000199072">
    <property type="component" value="Unassembled WGS sequence"/>
</dbReference>
<gene>
    <name evidence="1" type="ORF">SAMN05216464_1132</name>
</gene>
<name>A0A1G7IF25_9SPHI</name>